<keyword evidence="1" id="KW-0472">Membrane</keyword>
<dbReference type="Pfam" id="PF00884">
    <property type="entry name" value="Sulfatase"/>
    <property type="match status" value="1"/>
</dbReference>
<feature type="transmembrane region" description="Helical" evidence="1">
    <location>
        <begin position="59"/>
        <end position="75"/>
    </location>
</feature>
<evidence type="ECO:0000313" key="4">
    <source>
        <dbReference type="Proteomes" id="UP000179209"/>
    </source>
</evidence>
<dbReference type="Proteomes" id="UP000179209">
    <property type="component" value="Unassembled WGS sequence"/>
</dbReference>
<dbReference type="InterPro" id="IPR017850">
    <property type="entry name" value="Alkaline_phosphatase_core_sf"/>
</dbReference>
<protein>
    <recommendedName>
        <fullName evidence="2">Sulfatase N-terminal domain-containing protein</fullName>
    </recommendedName>
</protein>
<dbReference type="EMBL" id="MFKA01000010">
    <property type="protein sequence ID" value="OGG32397.1"/>
    <property type="molecule type" value="Genomic_DNA"/>
</dbReference>
<dbReference type="InterPro" id="IPR000917">
    <property type="entry name" value="Sulfatase_N"/>
</dbReference>
<keyword evidence="1" id="KW-1133">Transmembrane helix</keyword>
<evidence type="ECO:0000313" key="3">
    <source>
        <dbReference type="EMBL" id="OGG32397.1"/>
    </source>
</evidence>
<feature type="transmembrane region" description="Helical" evidence="1">
    <location>
        <begin position="125"/>
        <end position="147"/>
    </location>
</feature>
<evidence type="ECO:0000259" key="2">
    <source>
        <dbReference type="Pfam" id="PF00884"/>
    </source>
</evidence>
<feature type="domain" description="Sulfatase N-terminal" evidence="2">
    <location>
        <begin position="174"/>
        <end position="436"/>
    </location>
</feature>
<organism evidence="3 4">
    <name type="scientific">Candidatus Gottesmanbacteria bacterium RIFCSPLOWO2_02_FULL_38_8</name>
    <dbReference type="NCBI Taxonomy" id="1798397"/>
    <lineage>
        <taxon>Bacteria</taxon>
        <taxon>Candidatus Gottesmaniibacteriota</taxon>
    </lineage>
</organism>
<dbReference type="SUPFAM" id="SSF53649">
    <property type="entry name" value="Alkaline phosphatase-like"/>
    <property type="match status" value="1"/>
</dbReference>
<feature type="transmembrane region" description="Helical" evidence="1">
    <location>
        <begin position="32"/>
        <end position="52"/>
    </location>
</feature>
<dbReference type="AlphaFoldDB" id="A0A1F6B798"/>
<sequence length="509" mass="59859">MSSPLIHLLIFSLYPVISLYASNIYQVSYIDVVFPLLMVFISTNLFTFILFFFTRNFRFSALITSTFILSVFLYGPLNKLVGDLPILYHLNNSLLLSAILVFFFFLYLIFFLTKKINHLEKINRFYNILAIFLFIFPLLSFSDYFVADLSIKPVQVSSSQIAIDYNRPKDKLPDIYYLILDRYAASDTLLNIYQYDNSPFLQYLQDKGFQIINGSWANYYSSAHSIASSLNLNYLNELIKNNDAESKDWMPIVDLIQNQQLARILKKFGYRYYHFGSWWWPTSKNRLADITVNLGYISEFSAVLINNTVFLPLAREFKLPLIDTRYAQWRRIRYQLDKLPKVAEDKEPTFVFAHLIIPHEPFVFNAEGGFLTDDKDKLLDNNRKYLDQLVFLNSRLSILVNAILEKTPNSVIILQADEGPYPNRYENDKNNFDWEKAEKSEIDTKMSIFNAVYFPDRDYLLLNKISSPVNSFRLIINKFLKQNIPLLEERYYLGNMTYPYKILEIKKDK</sequence>
<feature type="transmembrane region" description="Helical" evidence="1">
    <location>
        <begin position="5"/>
        <end position="26"/>
    </location>
</feature>
<gene>
    <name evidence="3" type="ORF">A3I51_03860</name>
</gene>
<proteinExistence type="predicted"/>
<comment type="caution">
    <text evidence="3">The sequence shown here is derived from an EMBL/GenBank/DDBJ whole genome shotgun (WGS) entry which is preliminary data.</text>
</comment>
<dbReference type="Gene3D" id="3.40.720.10">
    <property type="entry name" value="Alkaline Phosphatase, subunit A"/>
    <property type="match status" value="1"/>
</dbReference>
<keyword evidence="1" id="KW-0812">Transmembrane</keyword>
<feature type="transmembrane region" description="Helical" evidence="1">
    <location>
        <begin position="95"/>
        <end position="113"/>
    </location>
</feature>
<evidence type="ECO:0000256" key="1">
    <source>
        <dbReference type="SAM" id="Phobius"/>
    </source>
</evidence>
<accession>A0A1F6B798</accession>
<reference evidence="3 4" key="1">
    <citation type="journal article" date="2016" name="Nat. Commun.">
        <title>Thousands of microbial genomes shed light on interconnected biogeochemical processes in an aquifer system.</title>
        <authorList>
            <person name="Anantharaman K."/>
            <person name="Brown C.T."/>
            <person name="Hug L.A."/>
            <person name="Sharon I."/>
            <person name="Castelle C.J."/>
            <person name="Probst A.J."/>
            <person name="Thomas B.C."/>
            <person name="Singh A."/>
            <person name="Wilkins M.J."/>
            <person name="Karaoz U."/>
            <person name="Brodie E.L."/>
            <person name="Williams K.H."/>
            <person name="Hubbard S.S."/>
            <person name="Banfield J.F."/>
        </authorList>
    </citation>
    <scope>NUCLEOTIDE SEQUENCE [LARGE SCALE GENOMIC DNA]</scope>
</reference>
<name>A0A1F6B798_9BACT</name>